<dbReference type="GO" id="GO:0000302">
    <property type="term" value="P:response to reactive oxygen species"/>
    <property type="evidence" value="ECO:0007669"/>
    <property type="project" value="TreeGrafter"/>
</dbReference>
<dbReference type="GO" id="GO:0004601">
    <property type="term" value="F:peroxidase activity"/>
    <property type="evidence" value="ECO:0007669"/>
    <property type="project" value="UniProtKB-KW"/>
</dbReference>
<protein>
    <recommendedName>
        <fullName evidence="7">Peroxidase</fullName>
        <ecNumber evidence="7">1.11.1.-</ecNumber>
    </recommendedName>
</protein>
<evidence type="ECO:0000256" key="4">
    <source>
        <dbReference type="ARBA" id="ARBA00023002"/>
    </source>
</evidence>
<evidence type="ECO:0000256" key="5">
    <source>
        <dbReference type="ARBA" id="ARBA00023004"/>
    </source>
</evidence>
<evidence type="ECO:0000256" key="1">
    <source>
        <dbReference type="ARBA" id="ARBA00022559"/>
    </source>
</evidence>
<reference evidence="9" key="1">
    <citation type="submission" date="2023-03" db="EMBL/GenBank/DDBJ databases">
        <title>Massive genome expansion in bonnet fungi (Mycena s.s.) driven by repeated elements and novel gene families across ecological guilds.</title>
        <authorList>
            <consortium name="Lawrence Berkeley National Laboratory"/>
            <person name="Harder C.B."/>
            <person name="Miyauchi S."/>
            <person name="Viragh M."/>
            <person name="Kuo A."/>
            <person name="Thoen E."/>
            <person name="Andreopoulos B."/>
            <person name="Lu D."/>
            <person name="Skrede I."/>
            <person name="Drula E."/>
            <person name="Henrissat B."/>
            <person name="Morin E."/>
            <person name="Kohler A."/>
            <person name="Barry K."/>
            <person name="LaButti K."/>
            <person name="Morin E."/>
            <person name="Salamov A."/>
            <person name="Lipzen A."/>
            <person name="Mereny Z."/>
            <person name="Hegedus B."/>
            <person name="Baldrian P."/>
            <person name="Stursova M."/>
            <person name="Weitz H."/>
            <person name="Taylor A."/>
            <person name="Grigoriev I.V."/>
            <person name="Nagy L.G."/>
            <person name="Martin F."/>
            <person name="Kauserud H."/>
        </authorList>
    </citation>
    <scope>NUCLEOTIDE SEQUENCE</scope>
    <source>
        <strain evidence="9">9284</strain>
    </source>
</reference>
<keyword evidence="1 7" id="KW-0575">Peroxidase</keyword>
<keyword evidence="2" id="KW-0349">Heme</keyword>
<dbReference type="InterPro" id="IPR010255">
    <property type="entry name" value="Haem_peroxidase_sf"/>
</dbReference>
<feature type="domain" description="Plant heme peroxidase family profile" evidence="8">
    <location>
        <begin position="1"/>
        <end position="152"/>
    </location>
</feature>
<sequence length="152" mass="16392">CDNFLFGGGSTGRSNAADWIRTAYHDMATHNVTDGTGGLDASIRFTEEKSRPEVCRTCWSTHSLSDPFQNAGDVSPLEVSSLTRKSGGPEIAFRGGRIDAGEPNAPGVPQPQEDLETHIAAFARQGFTSTEMIGYGGQVQMRVQIIGRLFSR</sequence>
<feature type="non-terminal residue" evidence="9">
    <location>
        <position position="152"/>
    </location>
</feature>
<gene>
    <name evidence="9" type="ORF">FB45DRAFT_759184</name>
</gene>
<dbReference type="GO" id="GO:0020037">
    <property type="term" value="F:heme binding"/>
    <property type="evidence" value="ECO:0007669"/>
    <property type="project" value="UniProtKB-UniRule"/>
</dbReference>
<evidence type="ECO:0000256" key="7">
    <source>
        <dbReference type="RuleBase" id="RU363051"/>
    </source>
</evidence>
<dbReference type="GO" id="GO:0046872">
    <property type="term" value="F:metal ion binding"/>
    <property type="evidence" value="ECO:0007669"/>
    <property type="project" value="UniProtKB-UniRule"/>
</dbReference>
<keyword evidence="5" id="KW-0408">Iron</keyword>
<keyword evidence="3" id="KW-0479">Metal-binding</keyword>
<evidence type="ECO:0000313" key="10">
    <source>
        <dbReference type="Proteomes" id="UP001221142"/>
    </source>
</evidence>
<organism evidence="9 10">
    <name type="scientific">Roridomyces roridus</name>
    <dbReference type="NCBI Taxonomy" id="1738132"/>
    <lineage>
        <taxon>Eukaryota</taxon>
        <taxon>Fungi</taxon>
        <taxon>Dikarya</taxon>
        <taxon>Basidiomycota</taxon>
        <taxon>Agaricomycotina</taxon>
        <taxon>Agaricomycetes</taxon>
        <taxon>Agaricomycetidae</taxon>
        <taxon>Agaricales</taxon>
        <taxon>Marasmiineae</taxon>
        <taxon>Mycenaceae</taxon>
        <taxon>Roridomyces</taxon>
    </lineage>
</organism>
<dbReference type="PANTHER" id="PTHR31356:SF53">
    <property type="entry name" value="HEME PEROXIDASE"/>
    <property type="match status" value="1"/>
</dbReference>
<dbReference type="EC" id="1.11.1.-" evidence="7"/>
<dbReference type="InterPro" id="IPR002016">
    <property type="entry name" value="Haem_peroxidase"/>
</dbReference>
<dbReference type="Pfam" id="PF00141">
    <property type="entry name" value="peroxidase"/>
    <property type="match status" value="1"/>
</dbReference>
<comment type="caution">
    <text evidence="9">The sequence shown here is derived from an EMBL/GenBank/DDBJ whole genome shotgun (WGS) entry which is preliminary data.</text>
</comment>
<dbReference type="GO" id="GO:0042744">
    <property type="term" value="P:hydrogen peroxide catabolic process"/>
    <property type="evidence" value="ECO:0007669"/>
    <property type="project" value="TreeGrafter"/>
</dbReference>
<accession>A0AAD7B8W3</accession>
<keyword evidence="4 7" id="KW-0560">Oxidoreductase</keyword>
<evidence type="ECO:0000256" key="2">
    <source>
        <dbReference type="ARBA" id="ARBA00022617"/>
    </source>
</evidence>
<dbReference type="GO" id="GO:0034599">
    <property type="term" value="P:cellular response to oxidative stress"/>
    <property type="evidence" value="ECO:0007669"/>
    <property type="project" value="InterPro"/>
</dbReference>
<evidence type="ECO:0000259" key="8">
    <source>
        <dbReference type="PROSITE" id="PS50873"/>
    </source>
</evidence>
<dbReference type="Gene3D" id="1.10.520.10">
    <property type="match status" value="1"/>
</dbReference>
<name>A0AAD7B8W3_9AGAR</name>
<proteinExistence type="inferred from homology"/>
<evidence type="ECO:0000313" key="9">
    <source>
        <dbReference type="EMBL" id="KAJ7613376.1"/>
    </source>
</evidence>
<evidence type="ECO:0000256" key="6">
    <source>
        <dbReference type="RuleBase" id="RU004241"/>
    </source>
</evidence>
<evidence type="ECO:0000256" key="3">
    <source>
        <dbReference type="ARBA" id="ARBA00022723"/>
    </source>
</evidence>
<dbReference type="SUPFAM" id="SSF48113">
    <property type="entry name" value="Heme-dependent peroxidases"/>
    <property type="match status" value="1"/>
</dbReference>
<dbReference type="AlphaFoldDB" id="A0AAD7B8W3"/>
<comment type="similarity">
    <text evidence="6">Belongs to the peroxidase family.</text>
</comment>
<dbReference type="InterPro" id="IPR044831">
    <property type="entry name" value="Ccp1-like"/>
</dbReference>
<dbReference type="PANTHER" id="PTHR31356">
    <property type="entry name" value="THYLAKOID LUMENAL 29 KDA PROTEIN, CHLOROPLASTIC-RELATED"/>
    <property type="match status" value="1"/>
</dbReference>
<dbReference type="PROSITE" id="PS50873">
    <property type="entry name" value="PEROXIDASE_4"/>
    <property type="match status" value="1"/>
</dbReference>
<dbReference type="Proteomes" id="UP001221142">
    <property type="component" value="Unassembled WGS sequence"/>
</dbReference>
<dbReference type="EMBL" id="JARKIF010000028">
    <property type="protein sequence ID" value="KAJ7613376.1"/>
    <property type="molecule type" value="Genomic_DNA"/>
</dbReference>
<keyword evidence="10" id="KW-1185">Reference proteome</keyword>